<dbReference type="EMBL" id="FMXC01000002">
    <property type="protein sequence ID" value="SDA41570.1"/>
    <property type="molecule type" value="Genomic_DNA"/>
</dbReference>
<sequence length="94" mass="11090">MEWNERNKNKILKKLDATGKMQSLKPSFKLCNNQGTEITIIVSGDLMQTQIINIFEILRHLKNDRYIFMLSEDGTIKIYTELEYAQSKHDLQNR</sequence>
<evidence type="ECO:0000313" key="3">
    <source>
        <dbReference type="Proteomes" id="UP000181860"/>
    </source>
</evidence>
<accession>A0AAX3UBG4</accession>
<dbReference type="AlphaFoldDB" id="A0AAX3UBG4"/>
<gene>
    <name evidence="2" type="ORF">QEJ78_06270</name>
    <name evidence="1" type="ORF">SAMN02983011_00449</name>
</gene>
<reference evidence="2" key="3">
    <citation type="submission" date="2023-04" db="EMBL/GenBank/DDBJ databases">
        <authorList>
            <person name="Wang Y."/>
        </authorList>
    </citation>
    <scope>NUCLEOTIDE SEQUENCE</scope>
    <source>
        <strain evidence="2">ZW18</strain>
    </source>
</reference>
<evidence type="ECO:0000313" key="1">
    <source>
        <dbReference type="EMBL" id="SDA41570.1"/>
    </source>
</evidence>
<dbReference type="RefSeq" id="WP_025084043.1">
    <property type="nucleotide sequence ID" value="NZ_CP143925.1"/>
</dbReference>
<reference evidence="2" key="2">
    <citation type="journal article" date="2022" name="Food Funct.">
        <title>Lactobacillus kefiranofaciens ZW18 from Kefir enhances the anti-tumor effect of anti-programmed cell death 1 (PD-1) immunotherapy by modulating the gut microbiota.</title>
        <authorList>
            <person name="Zhao J."/>
            <person name="Wang Y."/>
            <person name="Wang J."/>
            <person name="Lv M."/>
            <person name="Zhou C."/>
            <person name="Jia L."/>
            <person name="Geng W."/>
        </authorList>
    </citation>
    <scope>NUCLEOTIDE SEQUENCE</scope>
    <source>
        <strain evidence="2">ZW18</strain>
    </source>
</reference>
<name>A0AAX3UBG4_9LACO</name>
<reference evidence="1 3" key="1">
    <citation type="submission" date="2016-10" db="EMBL/GenBank/DDBJ databases">
        <authorList>
            <person name="Varghese N."/>
            <person name="Submissions S."/>
        </authorList>
    </citation>
    <scope>NUCLEOTIDE SEQUENCE [LARGE SCALE GENOMIC DNA]</scope>
    <source>
        <strain evidence="1 3">ATCC 43761</strain>
    </source>
</reference>
<dbReference type="Proteomes" id="UP000181860">
    <property type="component" value="Unassembled WGS sequence"/>
</dbReference>
<organism evidence="2 4">
    <name type="scientific">Lactobacillus kefiranofaciens</name>
    <dbReference type="NCBI Taxonomy" id="267818"/>
    <lineage>
        <taxon>Bacteria</taxon>
        <taxon>Bacillati</taxon>
        <taxon>Bacillota</taxon>
        <taxon>Bacilli</taxon>
        <taxon>Lactobacillales</taxon>
        <taxon>Lactobacillaceae</taxon>
        <taxon>Lactobacillus</taxon>
    </lineage>
</organism>
<evidence type="ECO:0000313" key="4">
    <source>
        <dbReference type="Proteomes" id="UP001242513"/>
    </source>
</evidence>
<dbReference type="EMBL" id="CP123735">
    <property type="protein sequence ID" value="WGO85035.1"/>
    <property type="molecule type" value="Genomic_DNA"/>
</dbReference>
<proteinExistence type="predicted"/>
<keyword evidence="3" id="KW-1185">Reference proteome</keyword>
<dbReference type="Proteomes" id="UP001242513">
    <property type="component" value="Chromosome"/>
</dbReference>
<evidence type="ECO:0000313" key="2">
    <source>
        <dbReference type="EMBL" id="WGO85035.1"/>
    </source>
</evidence>
<protein>
    <submittedName>
        <fullName evidence="2">Uncharacterized protein</fullName>
    </submittedName>
</protein>